<proteinExistence type="predicted"/>
<organism evidence="1 2">
    <name type="scientific">Handroanthus impetiginosus</name>
    <dbReference type="NCBI Taxonomy" id="429701"/>
    <lineage>
        <taxon>Eukaryota</taxon>
        <taxon>Viridiplantae</taxon>
        <taxon>Streptophyta</taxon>
        <taxon>Embryophyta</taxon>
        <taxon>Tracheophyta</taxon>
        <taxon>Spermatophyta</taxon>
        <taxon>Magnoliopsida</taxon>
        <taxon>eudicotyledons</taxon>
        <taxon>Gunneridae</taxon>
        <taxon>Pentapetalae</taxon>
        <taxon>asterids</taxon>
        <taxon>lamiids</taxon>
        <taxon>Lamiales</taxon>
        <taxon>Bignoniaceae</taxon>
        <taxon>Crescentiina</taxon>
        <taxon>Tabebuia alliance</taxon>
        <taxon>Handroanthus</taxon>
    </lineage>
</organism>
<dbReference type="Proteomes" id="UP000231279">
    <property type="component" value="Unassembled WGS sequence"/>
</dbReference>
<keyword evidence="2" id="KW-1185">Reference proteome</keyword>
<evidence type="ECO:0000313" key="1">
    <source>
        <dbReference type="EMBL" id="PIN24058.1"/>
    </source>
</evidence>
<protein>
    <submittedName>
        <fullName evidence="1">Uncharacterized protein</fullName>
    </submittedName>
</protein>
<evidence type="ECO:0000313" key="2">
    <source>
        <dbReference type="Proteomes" id="UP000231279"/>
    </source>
</evidence>
<sequence length="76" mass="9068">MPNQGINQDCLKHNRVATNFESLPSDLGLRKKINDYHPNDQDEIRRWYLQKKPCQSFNHEFPIKNIGGKMRRFNPE</sequence>
<comment type="caution">
    <text evidence="1">The sequence shown here is derived from an EMBL/GenBank/DDBJ whole genome shotgun (WGS) entry which is preliminary data.</text>
</comment>
<dbReference type="AlphaFoldDB" id="A0A2G9I2S5"/>
<name>A0A2G9I2S5_9LAMI</name>
<reference evidence="2" key="1">
    <citation type="journal article" date="2018" name="Gigascience">
        <title>Genome assembly of the Pink Ipe (Handroanthus impetiginosus, Bignoniaceae), a highly valued, ecologically keystone Neotropical timber forest tree.</title>
        <authorList>
            <person name="Silva-Junior O.B."/>
            <person name="Grattapaglia D."/>
            <person name="Novaes E."/>
            <person name="Collevatti R.G."/>
        </authorList>
    </citation>
    <scope>NUCLEOTIDE SEQUENCE [LARGE SCALE GENOMIC DNA]</scope>
    <source>
        <strain evidence="2">cv. UFG-1</strain>
    </source>
</reference>
<dbReference type="EMBL" id="NKXS01000469">
    <property type="protein sequence ID" value="PIN24058.1"/>
    <property type="molecule type" value="Genomic_DNA"/>
</dbReference>
<accession>A0A2G9I2S5</accession>
<dbReference type="OrthoDB" id="1737196at2759"/>
<gene>
    <name evidence="1" type="ORF">CDL12_03214</name>
</gene>
<dbReference type="STRING" id="429701.A0A2G9I2S5"/>